<evidence type="ECO:0000259" key="4">
    <source>
        <dbReference type="PROSITE" id="PS50222"/>
    </source>
</evidence>
<accession>A0A812NCK7</accession>
<dbReference type="InterPro" id="IPR049492">
    <property type="entry name" value="BD-FAE-like_dom"/>
</dbReference>
<dbReference type="SUPFAM" id="SSF46626">
    <property type="entry name" value="Cytochrome c"/>
    <property type="match status" value="1"/>
</dbReference>
<organism evidence="5 6">
    <name type="scientific">Symbiodinium pilosum</name>
    <name type="common">Dinoflagellate</name>
    <dbReference type="NCBI Taxonomy" id="2952"/>
    <lineage>
        <taxon>Eukaryota</taxon>
        <taxon>Sar</taxon>
        <taxon>Alveolata</taxon>
        <taxon>Dinophyceae</taxon>
        <taxon>Suessiales</taxon>
        <taxon>Symbiodiniaceae</taxon>
        <taxon>Symbiodinium</taxon>
    </lineage>
</organism>
<dbReference type="GO" id="GO:0016715">
    <property type="term" value="F:oxidoreductase activity, acting on paired donors, with incorporation or reduction of molecular oxygen, reduced ascorbate as one donor, and incorporation of one atom of oxygen"/>
    <property type="evidence" value="ECO:0007669"/>
    <property type="project" value="InterPro"/>
</dbReference>
<sequence length="868" mass="96511">MDVFLHGSRTGEPNYFAIDPKSRPTLVWIHGGGWVAGDKASETSQLIPYLQKGWNVYNLNYRQGQGTAPQAVDDVMCAYKTIVTQLEQAGNTDAPIVVSGASAGGHLALVVGLLNSTGKHPCQSKRKPAAVVNWFGITDIEMVDEYLNQNRPEQNYARSWAGSVAKIAEVSAAYSPMYLISDNAPPVITIHGDKDTVVPFDQAESLHASLTTPNSLQTLTGGNHSGFTDKQYKDAYVAIFEFLDIHVDNFVLLDQRGDAHELFYHRSSPAVVIMTYAQSCKAVTDAIPAFQALKQKYDGQATFWLLNSDTSMDRKQLAQQAEAAGIDLPILQDDTLLISESLKAQQAGEVFVLDPRTWQITYRGPITSAGETSETIAALIAGQSPAGKNRSVEGCEISYPRQTQTQQISYADTIAPLLQQKCVVCHTEGGLGPWPMNSYTMIQGFAPMIREVVRTKRMPPWHADPHIGQWKNDISLTTEETQQLIHWIEAGAPRGSGSDPLATDTIDQVEWPLGEPDLILDIPAYTVPVSGEVDYQFPTVKNPLDTGVWVKAATVVPGEREVVHHILAGTQDGDTTDLRRTSGVFDNYLIGYAPGNESHEFPEGTGVYIPPGGEFLFQMHYTPIGREVVDKSRIGLYLHREVPENYFRQDVVVNPMIKIPPNTARHTEVAYYAFDKPATLHNLVPHAHYRGVASRFELWKPDGEKEIILNVPNYDFNWQRTYEFVVPKHIEAGTRLVHTTWYDNSAANPANPDASREVPWGLQSWDEMLYGAFSYTWVDESTEAPIHDKMMARTNQYVGFLDQNIDGKVSWRELPRQIKKQLVQGFSTVDTNGDGGLDLQEMHKLTERRAEQRREEAEAEAANQAGAR</sequence>
<comment type="caution">
    <text evidence="5">The sequence shown here is derived from an EMBL/GenBank/DDBJ whole genome shotgun (WGS) entry which is preliminary data.</text>
</comment>
<dbReference type="SUPFAM" id="SSF49742">
    <property type="entry name" value="PHM/PNGase F"/>
    <property type="match status" value="2"/>
</dbReference>
<dbReference type="InterPro" id="IPR014784">
    <property type="entry name" value="Cu2_ascorb_mOase-like_C"/>
</dbReference>
<dbReference type="GO" id="GO:0005507">
    <property type="term" value="F:copper ion binding"/>
    <property type="evidence" value="ECO:0007669"/>
    <property type="project" value="InterPro"/>
</dbReference>
<feature type="domain" description="EF-hand" evidence="4">
    <location>
        <begin position="817"/>
        <end position="852"/>
    </location>
</feature>
<feature type="region of interest" description="Disordered" evidence="3">
    <location>
        <begin position="844"/>
        <end position="868"/>
    </location>
</feature>
<dbReference type="OrthoDB" id="448136at2759"/>
<dbReference type="AlphaFoldDB" id="A0A812NCK7"/>
<reference evidence="5" key="1">
    <citation type="submission" date="2021-02" db="EMBL/GenBank/DDBJ databases">
        <authorList>
            <person name="Dougan E. K."/>
            <person name="Rhodes N."/>
            <person name="Thang M."/>
            <person name="Chan C."/>
        </authorList>
    </citation>
    <scope>NUCLEOTIDE SEQUENCE</scope>
</reference>
<dbReference type="InterPro" id="IPR029058">
    <property type="entry name" value="AB_hydrolase_fold"/>
</dbReference>
<dbReference type="Gene3D" id="3.40.50.1820">
    <property type="entry name" value="alpha/beta hydrolase"/>
    <property type="match status" value="1"/>
</dbReference>
<dbReference type="GO" id="GO:0020037">
    <property type="term" value="F:heme binding"/>
    <property type="evidence" value="ECO:0007669"/>
    <property type="project" value="InterPro"/>
</dbReference>
<keyword evidence="1" id="KW-0378">Hydrolase</keyword>
<evidence type="ECO:0000256" key="1">
    <source>
        <dbReference type="ARBA" id="ARBA00022801"/>
    </source>
</evidence>
<dbReference type="PROSITE" id="PS50222">
    <property type="entry name" value="EF_HAND_2"/>
    <property type="match status" value="1"/>
</dbReference>
<dbReference type="EMBL" id="CAJNIZ010011113">
    <property type="protein sequence ID" value="CAE7314033.1"/>
    <property type="molecule type" value="Genomic_DNA"/>
</dbReference>
<dbReference type="PANTHER" id="PTHR48081:SF13">
    <property type="entry name" value="ALPHA_BETA HYDROLASE"/>
    <property type="match status" value="1"/>
</dbReference>
<dbReference type="InterPro" id="IPR008977">
    <property type="entry name" value="PHM/PNGase_F_dom_sf"/>
</dbReference>
<evidence type="ECO:0000313" key="6">
    <source>
        <dbReference type="Proteomes" id="UP000649617"/>
    </source>
</evidence>
<dbReference type="GO" id="GO:0016787">
    <property type="term" value="F:hydrolase activity"/>
    <property type="evidence" value="ECO:0007669"/>
    <property type="project" value="UniProtKB-KW"/>
</dbReference>
<dbReference type="GO" id="GO:0009055">
    <property type="term" value="F:electron transfer activity"/>
    <property type="evidence" value="ECO:0007669"/>
    <property type="project" value="InterPro"/>
</dbReference>
<dbReference type="InterPro" id="IPR036939">
    <property type="entry name" value="Cu2_ascorb_mOase_N_sf"/>
</dbReference>
<gene>
    <name evidence="5" type="primary">lipC</name>
    <name evidence="5" type="ORF">SPIL2461_LOCUS7181</name>
</gene>
<dbReference type="InterPro" id="IPR011992">
    <property type="entry name" value="EF-hand-dom_pair"/>
</dbReference>
<dbReference type="InterPro" id="IPR002048">
    <property type="entry name" value="EF_hand_dom"/>
</dbReference>
<dbReference type="GO" id="GO:0005509">
    <property type="term" value="F:calcium ion binding"/>
    <property type="evidence" value="ECO:0007669"/>
    <property type="project" value="InterPro"/>
</dbReference>
<protein>
    <submittedName>
        <fullName evidence="5">LipC protein</fullName>
    </submittedName>
</protein>
<keyword evidence="6" id="KW-1185">Reference proteome</keyword>
<dbReference type="InterPro" id="IPR036909">
    <property type="entry name" value="Cyt_c-like_dom_sf"/>
</dbReference>
<dbReference type="Pfam" id="PF20434">
    <property type="entry name" value="BD-FAE"/>
    <property type="match status" value="1"/>
</dbReference>
<feature type="compositionally biased region" description="Basic and acidic residues" evidence="3">
    <location>
        <begin position="844"/>
        <end position="856"/>
    </location>
</feature>
<evidence type="ECO:0000256" key="3">
    <source>
        <dbReference type="SAM" id="MobiDB-lite"/>
    </source>
</evidence>
<dbReference type="Gene3D" id="2.60.120.230">
    <property type="match status" value="1"/>
</dbReference>
<dbReference type="Gene3D" id="3.40.30.10">
    <property type="entry name" value="Glutaredoxin"/>
    <property type="match status" value="1"/>
</dbReference>
<dbReference type="Proteomes" id="UP000649617">
    <property type="component" value="Unassembled WGS sequence"/>
</dbReference>
<dbReference type="SUPFAM" id="SSF52833">
    <property type="entry name" value="Thioredoxin-like"/>
    <property type="match status" value="1"/>
</dbReference>
<keyword evidence="2" id="KW-1015">Disulfide bond</keyword>
<dbReference type="PANTHER" id="PTHR48081">
    <property type="entry name" value="AB HYDROLASE SUPERFAMILY PROTEIN C4A8.06C"/>
    <property type="match status" value="1"/>
</dbReference>
<evidence type="ECO:0000256" key="2">
    <source>
        <dbReference type="ARBA" id="ARBA00023157"/>
    </source>
</evidence>
<proteinExistence type="predicted"/>
<evidence type="ECO:0000313" key="5">
    <source>
        <dbReference type="EMBL" id="CAE7314033.1"/>
    </source>
</evidence>
<dbReference type="InterPro" id="IPR036249">
    <property type="entry name" value="Thioredoxin-like_sf"/>
</dbReference>
<name>A0A812NCK7_SYMPI</name>
<dbReference type="InterPro" id="IPR050300">
    <property type="entry name" value="GDXG_lipolytic_enzyme"/>
</dbReference>
<dbReference type="SUPFAM" id="SSF47473">
    <property type="entry name" value="EF-hand"/>
    <property type="match status" value="1"/>
</dbReference>
<dbReference type="SUPFAM" id="SSF53474">
    <property type="entry name" value="alpha/beta-Hydrolases"/>
    <property type="match status" value="1"/>
</dbReference>
<dbReference type="Gene3D" id="2.60.120.310">
    <property type="entry name" value="Copper type II, ascorbate-dependent monooxygenase, N-terminal domain"/>
    <property type="match status" value="1"/>
</dbReference>